<name>N0BCF5_9HYPH</name>
<accession>N0BCF5</accession>
<dbReference type="KEGG" id="hdt:HYPDE_41218"/>
<protein>
    <submittedName>
        <fullName evidence="1">Uncharacterized protein</fullName>
    </submittedName>
</protein>
<dbReference type="HOGENOM" id="CLU_2493689_0_0_5"/>
<dbReference type="RefSeq" id="WP_015599926.1">
    <property type="nucleotide sequence ID" value="NC_021172.1"/>
</dbReference>
<sequence>MWDYPKSAAHQAAINAMKPERDIAAAKAMAAQSKLQRARDAVAALKEREAEIVATREKTARLRAARLAREAKDQVEAKPSQLAARR</sequence>
<organism evidence="1 2">
    <name type="scientific">Hyphomicrobium denitrificans 1NES1</name>
    <dbReference type="NCBI Taxonomy" id="670307"/>
    <lineage>
        <taxon>Bacteria</taxon>
        <taxon>Pseudomonadati</taxon>
        <taxon>Pseudomonadota</taxon>
        <taxon>Alphaproteobacteria</taxon>
        <taxon>Hyphomicrobiales</taxon>
        <taxon>Hyphomicrobiaceae</taxon>
        <taxon>Hyphomicrobium</taxon>
    </lineage>
</organism>
<gene>
    <name evidence="1" type="ORF">HYPDE_41218</name>
</gene>
<proteinExistence type="predicted"/>
<evidence type="ECO:0000313" key="1">
    <source>
        <dbReference type="EMBL" id="AGK59912.1"/>
    </source>
</evidence>
<dbReference type="Proteomes" id="UP000005952">
    <property type="component" value="Chromosome"/>
</dbReference>
<keyword evidence="2" id="KW-1185">Reference proteome</keyword>
<dbReference type="EMBL" id="CP005587">
    <property type="protein sequence ID" value="AGK59912.1"/>
    <property type="molecule type" value="Genomic_DNA"/>
</dbReference>
<reference evidence="1 2" key="1">
    <citation type="journal article" date="2013" name="Genome Announc.">
        <title>Genome sequences for three denitrifying bacterial strains isolated from a uranium- and nitrate-contaminated subsurface environment.</title>
        <authorList>
            <person name="Venkatramanan R."/>
            <person name="Prakash O."/>
            <person name="Woyke T."/>
            <person name="Chain P."/>
            <person name="Goodwin L.A."/>
            <person name="Watson D."/>
            <person name="Brooks S."/>
            <person name="Kostka J.E."/>
            <person name="Green S.J."/>
        </authorList>
    </citation>
    <scope>NUCLEOTIDE SEQUENCE [LARGE SCALE GENOMIC DNA]</scope>
    <source>
        <strain evidence="1 2">1NES1</strain>
    </source>
</reference>
<evidence type="ECO:0000313" key="2">
    <source>
        <dbReference type="Proteomes" id="UP000005952"/>
    </source>
</evidence>
<dbReference type="AlphaFoldDB" id="N0BCF5"/>